<evidence type="ECO:0000313" key="3">
    <source>
        <dbReference type="Proteomes" id="UP000319619"/>
    </source>
</evidence>
<accession>A0A532V4V6</accession>
<evidence type="ECO:0000256" key="1">
    <source>
        <dbReference type="SAM" id="Phobius"/>
    </source>
</evidence>
<keyword evidence="1" id="KW-0812">Transmembrane</keyword>
<reference evidence="2 3" key="1">
    <citation type="submission" date="2017-06" db="EMBL/GenBank/DDBJ databases">
        <title>Novel microbial phyla capable of carbon fixation and sulfur reduction in deep-sea sediments.</title>
        <authorList>
            <person name="Huang J."/>
            <person name="Baker B."/>
            <person name="Wang Y."/>
        </authorList>
    </citation>
    <scope>NUCLEOTIDE SEQUENCE [LARGE SCALE GENOMIC DNA]</scope>
    <source>
        <strain evidence="2">B3_LCP</strain>
    </source>
</reference>
<keyword evidence="1" id="KW-1133">Transmembrane helix</keyword>
<dbReference type="EMBL" id="NJBN01000001">
    <property type="protein sequence ID" value="TKJ42209.1"/>
    <property type="molecule type" value="Genomic_DNA"/>
</dbReference>
<dbReference type="Gene3D" id="3.40.50.1110">
    <property type="entry name" value="SGNH hydrolase"/>
    <property type="match status" value="2"/>
</dbReference>
<dbReference type="AlphaFoldDB" id="A0A532V4V6"/>
<protein>
    <recommendedName>
        <fullName evidence="4">SGNH hydrolase-type esterase domain-containing protein</fullName>
    </recommendedName>
</protein>
<name>A0A532V4V6_UNCL8</name>
<keyword evidence="1" id="KW-0472">Membrane</keyword>
<gene>
    <name evidence="2" type="ORF">CEE37_00595</name>
</gene>
<dbReference type="GO" id="GO:0016788">
    <property type="term" value="F:hydrolase activity, acting on ester bonds"/>
    <property type="evidence" value="ECO:0007669"/>
    <property type="project" value="UniProtKB-ARBA"/>
</dbReference>
<comment type="caution">
    <text evidence="2">The sequence shown here is derived from an EMBL/GenBank/DDBJ whole genome shotgun (WGS) entry which is preliminary data.</text>
</comment>
<proteinExistence type="predicted"/>
<evidence type="ECO:0008006" key="4">
    <source>
        <dbReference type="Google" id="ProtNLM"/>
    </source>
</evidence>
<feature type="transmembrane region" description="Helical" evidence="1">
    <location>
        <begin position="20"/>
        <end position="41"/>
    </location>
</feature>
<sequence>MSARFFTKPAKLKKIAINSLLLLVSLLICIILGEFFIRIFLNPVDYLAPRLIQDEVIKWHIEPYSAGYDAWGYRNESVPDSADIVTLGDSQTFGSNASAHNSWPAFLQRITNKNVYNLALGGYGPVQYSYLLENLAVTLNPSTIVVGLYYGNDIREAYSMVYNYEYWAHLADPEYIGKDFKPDDSMTDGQSVFLAPVRKWLANKSILYRLFTFTMAEKLRYLEMKLFRKSGQDIVMLDDPNSIIHTAFTPAKRLAVLNLDDYRTTEGLRISLDLFTRMNEFCTEWKISLVVALIPTKESVYTDYIFNNKKFKQSEVVDKLILNERSINKIIKKYFIQNSIDFVDLLEPLQKTIGKKRIYPSNSDGHPNRNGYEVIARTIHDHLAQR</sequence>
<evidence type="ECO:0000313" key="2">
    <source>
        <dbReference type="EMBL" id="TKJ42209.1"/>
    </source>
</evidence>
<dbReference type="InterPro" id="IPR036514">
    <property type="entry name" value="SGNH_hydro_sf"/>
</dbReference>
<dbReference type="Proteomes" id="UP000319619">
    <property type="component" value="Unassembled WGS sequence"/>
</dbReference>
<dbReference type="SUPFAM" id="SSF52266">
    <property type="entry name" value="SGNH hydrolase"/>
    <property type="match status" value="1"/>
</dbReference>
<organism evidence="2 3">
    <name type="scientific">candidate division LCP-89 bacterium B3_LCP</name>
    <dbReference type="NCBI Taxonomy" id="2012998"/>
    <lineage>
        <taxon>Bacteria</taxon>
        <taxon>Pseudomonadati</taxon>
        <taxon>Bacteria division LCP-89</taxon>
    </lineage>
</organism>